<sequence length="44" mass="5283">MNDLRIEETKHHLMYDILSITATDVLSEVESWAEMELYEKNKQQ</sequence>
<gene>
    <name evidence="1" type="ORF">SDC9_28921</name>
</gene>
<organism evidence="1">
    <name type="scientific">bioreactor metagenome</name>
    <dbReference type="NCBI Taxonomy" id="1076179"/>
    <lineage>
        <taxon>unclassified sequences</taxon>
        <taxon>metagenomes</taxon>
        <taxon>ecological metagenomes</taxon>
    </lineage>
</organism>
<proteinExistence type="predicted"/>
<dbReference type="EMBL" id="VSSQ01000170">
    <property type="protein sequence ID" value="MPL82971.1"/>
    <property type="molecule type" value="Genomic_DNA"/>
</dbReference>
<accession>A0A644UVV4</accession>
<reference evidence="1" key="1">
    <citation type="submission" date="2019-08" db="EMBL/GenBank/DDBJ databases">
        <authorList>
            <person name="Kucharzyk K."/>
            <person name="Murdoch R.W."/>
            <person name="Higgins S."/>
            <person name="Loffler F."/>
        </authorList>
    </citation>
    <scope>NUCLEOTIDE SEQUENCE</scope>
</reference>
<name>A0A644UVV4_9ZZZZ</name>
<evidence type="ECO:0000313" key="1">
    <source>
        <dbReference type="EMBL" id="MPL82971.1"/>
    </source>
</evidence>
<dbReference type="AlphaFoldDB" id="A0A644UVV4"/>
<protein>
    <submittedName>
        <fullName evidence="1">Uncharacterized protein</fullName>
    </submittedName>
</protein>
<comment type="caution">
    <text evidence="1">The sequence shown here is derived from an EMBL/GenBank/DDBJ whole genome shotgun (WGS) entry which is preliminary data.</text>
</comment>